<protein>
    <recommendedName>
        <fullName evidence="3">Acyl-CoA dehydrogenase</fullName>
    </recommendedName>
</protein>
<evidence type="ECO:0000313" key="1">
    <source>
        <dbReference type="EMBL" id="GAA4620063.1"/>
    </source>
</evidence>
<reference evidence="1 2" key="1">
    <citation type="journal article" date="2019" name="Int. J. Syst. Evol. Microbiol.">
        <title>The Global Catalogue of Microorganisms (GCM) 10K type strain sequencing project: providing services to taxonomists for standard genome sequencing and annotation.</title>
        <authorList>
            <consortium name="The Broad Institute Genomics Platform"/>
            <consortium name="The Broad Institute Genome Sequencing Center for Infectious Disease"/>
            <person name="Wu L."/>
            <person name="Ma J."/>
        </authorList>
    </citation>
    <scope>NUCLEOTIDE SEQUENCE [LARGE SCALE GENOMIC DNA]</scope>
    <source>
        <strain evidence="1 2">JCM 17939</strain>
    </source>
</reference>
<dbReference type="SUPFAM" id="SSF47203">
    <property type="entry name" value="Acyl-CoA dehydrogenase C-terminal domain-like"/>
    <property type="match status" value="1"/>
</dbReference>
<keyword evidence="2" id="KW-1185">Reference proteome</keyword>
<sequence>MALVGDNGLISNNALQRHYRDVLCSRVHTPQDDAITAAAGRTALARVAP</sequence>
<dbReference type="EMBL" id="BAABHK010000001">
    <property type="protein sequence ID" value="GAA4620063.1"/>
    <property type="molecule type" value="Genomic_DNA"/>
</dbReference>
<dbReference type="Proteomes" id="UP001501442">
    <property type="component" value="Unassembled WGS sequence"/>
</dbReference>
<proteinExistence type="predicted"/>
<evidence type="ECO:0008006" key="3">
    <source>
        <dbReference type="Google" id="ProtNLM"/>
    </source>
</evidence>
<dbReference type="RefSeq" id="WP_345428450.1">
    <property type="nucleotide sequence ID" value="NZ_BAABHK010000001.1"/>
</dbReference>
<evidence type="ECO:0000313" key="2">
    <source>
        <dbReference type="Proteomes" id="UP001501442"/>
    </source>
</evidence>
<dbReference type="InterPro" id="IPR036250">
    <property type="entry name" value="AcylCo_DH-like_C"/>
</dbReference>
<name>A0ABN2VQJ9_9ACTN</name>
<dbReference type="Gene3D" id="1.20.140.10">
    <property type="entry name" value="Butyryl-CoA Dehydrogenase, subunit A, domain 3"/>
    <property type="match status" value="1"/>
</dbReference>
<organism evidence="1 2">
    <name type="scientific">Actinoallomurus vinaceus</name>
    <dbReference type="NCBI Taxonomy" id="1080074"/>
    <lineage>
        <taxon>Bacteria</taxon>
        <taxon>Bacillati</taxon>
        <taxon>Actinomycetota</taxon>
        <taxon>Actinomycetes</taxon>
        <taxon>Streptosporangiales</taxon>
        <taxon>Thermomonosporaceae</taxon>
        <taxon>Actinoallomurus</taxon>
    </lineage>
</organism>
<comment type="caution">
    <text evidence="1">The sequence shown here is derived from an EMBL/GenBank/DDBJ whole genome shotgun (WGS) entry which is preliminary data.</text>
</comment>
<accession>A0ABN2VQJ9</accession>
<gene>
    <name evidence="1" type="ORF">GCM10023196_002570</name>
</gene>